<dbReference type="GO" id="GO:0016788">
    <property type="term" value="F:hydrolase activity, acting on ester bonds"/>
    <property type="evidence" value="ECO:0007669"/>
    <property type="project" value="UniProtKB-UniRule"/>
</dbReference>
<evidence type="ECO:0000256" key="4">
    <source>
        <dbReference type="ARBA" id="ARBA00022801"/>
    </source>
</evidence>
<evidence type="ECO:0000259" key="6">
    <source>
        <dbReference type="SMART" id="SM00732"/>
    </source>
</evidence>
<reference evidence="7 8" key="1">
    <citation type="submission" date="2018-05" db="EMBL/GenBank/DDBJ databases">
        <title>Acuticoccus sediminis sp. nov., isolated from deep-sea sediment of Indian Ocean.</title>
        <authorList>
            <person name="Liu X."/>
            <person name="Lai Q."/>
            <person name="Du Y."/>
            <person name="Sun F."/>
            <person name="Zhang X."/>
            <person name="Wang S."/>
            <person name="Shao Z."/>
        </authorList>
    </citation>
    <scope>NUCLEOTIDE SEQUENCE [LARGE SCALE GENOMIC DNA]</scope>
    <source>
        <strain evidence="7 8">PTG4-2</strain>
    </source>
</reference>
<gene>
    <name evidence="7" type="ORF">DLJ53_23090</name>
</gene>
<dbReference type="OrthoDB" id="9796140at2"/>
<dbReference type="NCBIfam" id="TIGR00250">
    <property type="entry name" value="RNAse_H_YqgF"/>
    <property type="match status" value="1"/>
</dbReference>
<dbReference type="InterPro" id="IPR012337">
    <property type="entry name" value="RNaseH-like_sf"/>
</dbReference>
<dbReference type="Gene3D" id="3.30.420.140">
    <property type="entry name" value="YqgF/RNase H-like domain"/>
    <property type="match status" value="1"/>
</dbReference>
<evidence type="ECO:0000256" key="5">
    <source>
        <dbReference type="HAMAP-Rule" id="MF_00651"/>
    </source>
</evidence>
<dbReference type="Proteomes" id="UP000249590">
    <property type="component" value="Unassembled WGS sequence"/>
</dbReference>
<evidence type="ECO:0000313" key="8">
    <source>
        <dbReference type="Proteomes" id="UP000249590"/>
    </source>
</evidence>
<keyword evidence="3 5" id="KW-0540">Nuclease</keyword>
<dbReference type="PANTHER" id="PTHR33317:SF4">
    <property type="entry name" value="POLYNUCLEOTIDYL TRANSFERASE, RIBONUCLEASE H-LIKE SUPERFAMILY PROTEIN"/>
    <property type="match status" value="1"/>
</dbReference>
<keyword evidence="8" id="KW-1185">Reference proteome</keyword>
<feature type="domain" description="YqgF/RNase H-like" evidence="6">
    <location>
        <begin position="18"/>
        <end position="118"/>
    </location>
</feature>
<dbReference type="InterPro" id="IPR005227">
    <property type="entry name" value="YqgF"/>
</dbReference>
<dbReference type="PANTHER" id="PTHR33317">
    <property type="entry name" value="POLYNUCLEOTIDYL TRANSFERASE, RIBONUCLEASE H-LIKE SUPERFAMILY PROTEIN"/>
    <property type="match status" value="1"/>
</dbReference>
<dbReference type="AlphaFoldDB" id="A0A8B2NQE2"/>
<accession>A0A8B2NQE2</accession>
<dbReference type="GO" id="GO:0004518">
    <property type="term" value="F:nuclease activity"/>
    <property type="evidence" value="ECO:0007669"/>
    <property type="project" value="UniProtKB-KW"/>
</dbReference>
<proteinExistence type="inferred from homology"/>
<dbReference type="Pfam" id="PF03652">
    <property type="entry name" value="RuvX"/>
    <property type="match status" value="1"/>
</dbReference>
<sequence>MTAPGPFTPIEDIGHLRGALFGLDFGTKTIGIAVSDEGWRIATPLHTIRRTKFKADSTALLDLATRYNVTAFVVGLPLNMDGTSGPRAQSTRDFARNMAKLSERPMVAWDERWSTVAAERALIETDTSRAKRRESIDKMAATIILQGALDRLRALDYPIRG</sequence>
<evidence type="ECO:0000313" key="7">
    <source>
        <dbReference type="EMBL" id="RAH99412.1"/>
    </source>
</evidence>
<name>A0A8B2NQE2_9HYPH</name>
<dbReference type="InterPro" id="IPR006641">
    <property type="entry name" value="YqgF/RNaseH-like_dom"/>
</dbReference>
<comment type="subcellular location">
    <subcellularLocation>
        <location evidence="5">Cytoplasm</location>
    </subcellularLocation>
</comment>
<dbReference type="EC" id="3.1.-.-" evidence="5"/>
<keyword evidence="2 5" id="KW-0690">Ribosome biogenesis</keyword>
<dbReference type="EMBL" id="QHHQ01000005">
    <property type="protein sequence ID" value="RAH99412.1"/>
    <property type="molecule type" value="Genomic_DNA"/>
</dbReference>
<dbReference type="GO" id="GO:0005829">
    <property type="term" value="C:cytosol"/>
    <property type="evidence" value="ECO:0007669"/>
    <property type="project" value="TreeGrafter"/>
</dbReference>
<dbReference type="GO" id="GO:0000967">
    <property type="term" value="P:rRNA 5'-end processing"/>
    <property type="evidence" value="ECO:0007669"/>
    <property type="project" value="UniProtKB-UniRule"/>
</dbReference>
<organism evidence="7 8">
    <name type="scientific">Acuticoccus sediminis</name>
    <dbReference type="NCBI Taxonomy" id="2184697"/>
    <lineage>
        <taxon>Bacteria</taxon>
        <taxon>Pseudomonadati</taxon>
        <taxon>Pseudomonadota</taxon>
        <taxon>Alphaproteobacteria</taxon>
        <taxon>Hyphomicrobiales</taxon>
        <taxon>Amorphaceae</taxon>
        <taxon>Acuticoccus</taxon>
    </lineage>
</organism>
<dbReference type="RefSeq" id="WP_111349595.1">
    <property type="nucleotide sequence ID" value="NZ_JAIWKD010000006.1"/>
</dbReference>
<dbReference type="InterPro" id="IPR037027">
    <property type="entry name" value="YqgF/RNaseH-like_dom_sf"/>
</dbReference>
<evidence type="ECO:0000256" key="2">
    <source>
        <dbReference type="ARBA" id="ARBA00022517"/>
    </source>
</evidence>
<evidence type="ECO:0000256" key="3">
    <source>
        <dbReference type="ARBA" id="ARBA00022722"/>
    </source>
</evidence>
<dbReference type="SUPFAM" id="SSF53098">
    <property type="entry name" value="Ribonuclease H-like"/>
    <property type="match status" value="1"/>
</dbReference>
<evidence type="ECO:0000256" key="1">
    <source>
        <dbReference type="ARBA" id="ARBA00022490"/>
    </source>
</evidence>
<dbReference type="CDD" id="cd16964">
    <property type="entry name" value="YqgF"/>
    <property type="match status" value="1"/>
</dbReference>
<comment type="function">
    <text evidence="5">Could be a nuclease involved in processing of the 5'-end of pre-16S rRNA.</text>
</comment>
<protein>
    <recommendedName>
        <fullName evidence="5">Putative pre-16S rRNA nuclease</fullName>
        <ecNumber evidence="5">3.1.-.-</ecNumber>
    </recommendedName>
</protein>
<keyword evidence="1 5" id="KW-0963">Cytoplasm</keyword>
<dbReference type="SMART" id="SM00732">
    <property type="entry name" value="YqgFc"/>
    <property type="match status" value="1"/>
</dbReference>
<comment type="similarity">
    <text evidence="5">Belongs to the YqgF HJR family.</text>
</comment>
<dbReference type="HAMAP" id="MF_00651">
    <property type="entry name" value="Nuclease_YqgF"/>
    <property type="match status" value="1"/>
</dbReference>
<comment type="caution">
    <text evidence="7">The sequence shown here is derived from an EMBL/GenBank/DDBJ whole genome shotgun (WGS) entry which is preliminary data.</text>
</comment>
<keyword evidence="4 5" id="KW-0378">Hydrolase</keyword>